<feature type="transmembrane region" description="Helical" evidence="6">
    <location>
        <begin position="98"/>
        <end position="120"/>
    </location>
</feature>
<evidence type="ECO:0000256" key="6">
    <source>
        <dbReference type="SAM" id="Phobius"/>
    </source>
</evidence>
<feature type="transmembrane region" description="Helical" evidence="6">
    <location>
        <begin position="220"/>
        <end position="243"/>
    </location>
</feature>
<evidence type="ECO:0000313" key="10">
    <source>
        <dbReference type="Proteomes" id="UP001144397"/>
    </source>
</evidence>
<evidence type="ECO:0000313" key="9">
    <source>
        <dbReference type="EMBL" id="MDR6332931.1"/>
    </source>
</evidence>
<feature type="transmembrane region" description="Helical" evidence="6">
    <location>
        <begin position="16"/>
        <end position="40"/>
    </location>
</feature>
<dbReference type="Proteomes" id="UP001144397">
    <property type="component" value="Unassembled WGS sequence"/>
</dbReference>
<keyword evidence="6" id="KW-0472">Membrane</keyword>
<reference evidence="9 11" key="2">
    <citation type="submission" date="2023-07" db="EMBL/GenBank/DDBJ databases">
        <title>Genomic Encyclopedia of Type Strains, Phase IV (KMG-IV): sequencing the most valuable type-strain genomes for metagenomic binning, comparative biology and taxonomic classification.</title>
        <authorList>
            <person name="Goeker M."/>
        </authorList>
    </citation>
    <scope>NUCLEOTIDE SEQUENCE [LARGE SCALE GENOMIC DNA]</scope>
    <source>
        <strain evidence="9 11">DSM 338</strain>
    </source>
</reference>
<keyword evidence="2 4" id="KW-0479">Metal-binding</keyword>
<dbReference type="SUPFAM" id="SSF46626">
    <property type="entry name" value="Cytochrome c"/>
    <property type="match status" value="1"/>
</dbReference>
<evidence type="ECO:0000313" key="11">
    <source>
        <dbReference type="Proteomes" id="UP001245370"/>
    </source>
</evidence>
<feature type="transmembrane region" description="Helical" evidence="6">
    <location>
        <begin position="61"/>
        <end position="86"/>
    </location>
</feature>
<sequence length="504" mass="55794">MDFPVFHLDILGNRGLIATIAILHVLINHGLAVGLMPLVAAMEWYGHRRGDARWDRLAYRILFVAFLITTTVGALTGVGIWLSVSLVNPYSIASLIRVFFWAWFVEWLVFITEVCLILAYTLTWKTWATGAAKVRHIRLGFALAFFSWVTMAIIVSILGFMMDPGNWLSQQTLWSGFTNPVYLPQLAFRTPLAAAMAGVIAMFLVPFFVKRDDPFRATALRAIAVWTLVAAPLVLAGGLWYYAVVPEAMRENFGVALASLQFAEWQQKFLEIAVVTVVAILAVVQWAIARPQLLPRVVLIVPFVAILWMTGHFERVREFVRKPYVIGSYMYANGFRVDDYALLQRDGVLAHATYSNPLTDAEKAGLPEGLAAPERAALLTRIQAGKDVFMTTCSRCHTGHGVNSITGHLQRMFGDQPWKSELTAGYIENMHEAQPFMPPFPGTARELELMGAYLGHLQHNSAPIPGAQQAGVVVITPTLRAALTGTPPLTQASTTPLTRETGTR</sequence>
<dbReference type="GO" id="GO:0046872">
    <property type="term" value="F:metal ion binding"/>
    <property type="evidence" value="ECO:0007669"/>
    <property type="project" value="UniProtKB-KW"/>
</dbReference>
<evidence type="ECO:0000256" key="4">
    <source>
        <dbReference type="PROSITE-ProRule" id="PRU00433"/>
    </source>
</evidence>
<feature type="compositionally biased region" description="Polar residues" evidence="5">
    <location>
        <begin position="487"/>
        <end position="504"/>
    </location>
</feature>
<evidence type="ECO:0000256" key="1">
    <source>
        <dbReference type="ARBA" id="ARBA00022617"/>
    </source>
</evidence>
<evidence type="ECO:0000313" key="8">
    <source>
        <dbReference type="EMBL" id="GLI21209.1"/>
    </source>
</evidence>
<dbReference type="GO" id="GO:0020037">
    <property type="term" value="F:heme binding"/>
    <property type="evidence" value="ECO:0007669"/>
    <property type="project" value="InterPro"/>
</dbReference>
<proteinExistence type="predicted"/>
<keyword evidence="11" id="KW-1185">Reference proteome</keyword>
<feature type="transmembrane region" description="Helical" evidence="6">
    <location>
        <begin position="293"/>
        <end position="311"/>
    </location>
</feature>
<feature type="transmembrane region" description="Helical" evidence="6">
    <location>
        <begin position="141"/>
        <end position="162"/>
    </location>
</feature>
<feature type="region of interest" description="Disordered" evidence="5">
    <location>
        <begin position="485"/>
        <end position="504"/>
    </location>
</feature>
<reference evidence="8" key="1">
    <citation type="submission" date="2022-12" db="EMBL/GenBank/DDBJ databases">
        <title>Reference genome sequencing for broad-spectrum identification of bacterial and archaeal isolates by mass spectrometry.</title>
        <authorList>
            <person name="Sekiguchi Y."/>
            <person name="Tourlousse D.M."/>
        </authorList>
    </citation>
    <scope>NUCLEOTIDE SEQUENCE</scope>
    <source>
        <strain evidence="8">301</strain>
    </source>
</reference>
<evidence type="ECO:0000256" key="3">
    <source>
        <dbReference type="ARBA" id="ARBA00023004"/>
    </source>
</evidence>
<comment type="caution">
    <text evidence="8">The sequence shown here is derived from an EMBL/GenBank/DDBJ whole genome shotgun (WGS) entry which is preliminary data.</text>
</comment>
<dbReference type="AlphaFoldDB" id="A0A9W6FI40"/>
<evidence type="ECO:0000259" key="7">
    <source>
        <dbReference type="PROSITE" id="PS51007"/>
    </source>
</evidence>
<protein>
    <submittedName>
        <fullName evidence="9">Mono/diheme cytochrome c family protein</fullName>
    </submittedName>
</protein>
<dbReference type="Gene3D" id="1.10.760.10">
    <property type="entry name" value="Cytochrome c-like domain"/>
    <property type="match status" value="1"/>
</dbReference>
<dbReference type="EMBL" id="BSDO01000001">
    <property type="protein sequence ID" value="GLI21209.1"/>
    <property type="molecule type" value="Genomic_DNA"/>
</dbReference>
<dbReference type="GeneID" id="95761677"/>
<dbReference type="Proteomes" id="UP001245370">
    <property type="component" value="Unassembled WGS sequence"/>
</dbReference>
<dbReference type="RefSeq" id="WP_281805689.1">
    <property type="nucleotide sequence ID" value="NZ_BSDO01000001.1"/>
</dbReference>
<evidence type="ECO:0000256" key="2">
    <source>
        <dbReference type="ARBA" id="ARBA00022723"/>
    </source>
</evidence>
<gene>
    <name evidence="9" type="ORF">GGQ86_001395</name>
    <name evidence="8" type="ORF">XFLAVUS301_08830</name>
</gene>
<feature type="transmembrane region" description="Helical" evidence="6">
    <location>
        <begin position="182"/>
        <end position="208"/>
    </location>
</feature>
<accession>A0A9W6FI40</accession>
<keyword evidence="6" id="KW-0812">Transmembrane</keyword>
<keyword evidence="1 4" id="KW-0349">Heme</keyword>
<feature type="transmembrane region" description="Helical" evidence="6">
    <location>
        <begin position="269"/>
        <end position="288"/>
    </location>
</feature>
<organism evidence="8 10">
    <name type="scientific">Xanthobacter flavus</name>
    <dbReference type="NCBI Taxonomy" id="281"/>
    <lineage>
        <taxon>Bacteria</taxon>
        <taxon>Pseudomonadati</taxon>
        <taxon>Pseudomonadota</taxon>
        <taxon>Alphaproteobacteria</taxon>
        <taxon>Hyphomicrobiales</taxon>
        <taxon>Xanthobacteraceae</taxon>
        <taxon>Xanthobacter</taxon>
    </lineage>
</organism>
<dbReference type="InterPro" id="IPR036909">
    <property type="entry name" value="Cyt_c-like_dom_sf"/>
</dbReference>
<dbReference type="EMBL" id="JAVDPY010000002">
    <property type="protein sequence ID" value="MDR6332931.1"/>
    <property type="molecule type" value="Genomic_DNA"/>
</dbReference>
<dbReference type="Pfam" id="PF13442">
    <property type="entry name" value="Cytochrome_CBB3"/>
    <property type="match status" value="1"/>
</dbReference>
<evidence type="ECO:0000256" key="5">
    <source>
        <dbReference type="SAM" id="MobiDB-lite"/>
    </source>
</evidence>
<feature type="domain" description="Cytochrome c" evidence="7">
    <location>
        <begin position="380"/>
        <end position="458"/>
    </location>
</feature>
<keyword evidence="3 4" id="KW-0408">Iron</keyword>
<keyword evidence="6" id="KW-1133">Transmembrane helix</keyword>
<dbReference type="GO" id="GO:0009055">
    <property type="term" value="F:electron transfer activity"/>
    <property type="evidence" value="ECO:0007669"/>
    <property type="project" value="InterPro"/>
</dbReference>
<dbReference type="PROSITE" id="PS51007">
    <property type="entry name" value="CYTC"/>
    <property type="match status" value="1"/>
</dbReference>
<name>A0A9W6FI40_XANFL</name>
<dbReference type="InterPro" id="IPR009056">
    <property type="entry name" value="Cyt_c-like_dom"/>
</dbReference>